<organism evidence="2">
    <name type="scientific">Graphocephala atropunctata</name>
    <dbReference type="NCBI Taxonomy" id="36148"/>
    <lineage>
        <taxon>Eukaryota</taxon>
        <taxon>Metazoa</taxon>
        <taxon>Ecdysozoa</taxon>
        <taxon>Arthropoda</taxon>
        <taxon>Hexapoda</taxon>
        <taxon>Insecta</taxon>
        <taxon>Pterygota</taxon>
        <taxon>Neoptera</taxon>
        <taxon>Paraneoptera</taxon>
        <taxon>Hemiptera</taxon>
        <taxon>Auchenorrhyncha</taxon>
        <taxon>Membracoidea</taxon>
        <taxon>Cicadellidae</taxon>
        <taxon>Cicadellinae</taxon>
        <taxon>Cicadellini</taxon>
        <taxon>Graphocephala</taxon>
    </lineage>
</organism>
<dbReference type="AlphaFoldDB" id="A0A1B6LDY4"/>
<name>A0A1B6LDY4_9HEMI</name>
<dbReference type="EMBL" id="GEBQ01018086">
    <property type="protein sequence ID" value="JAT21891.1"/>
    <property type="molecule type" value="Transcribed_RNA"/>
</dbReference>
<sequence>QFEQHLPTSQQLTLSGDCAYNSNSYSSNLHGHISFKNQQVQYRHVNQGNLPYTIFSGDVGSNQIVSQMSNSNIPFKNQEPFAGHQISNKSTSSNQHFQIQSCTQRQDPSYSLNYYSDSAMLSKERCHENLCGSSYIQCLDVGSKSNKSNLTEDIYHTSKAHHTLRERANCIPSPPIKDSSQNKPQENLLTKITSTPSAISIFRS</sequence>
<gene>
    <name evidence="2" type="ORF">g.2048</name>
</gene>
<feature type="non-terminal residue" evidence="2">
    <location>
        <position position="1"/>
    </location>
</feature>
<protein>
    <submittedName>
        <fullName evidence="2">Uncharacterized protein</fullName>
    </submittedName>
</protein>
<feature type="region of interest" description="Disordered" evidence="1">
    <location>
        <begin position="75"/>
        <end position="97"/>
    </location>
</feature>
<evidence type="ECO:0000256" key="1">
    <source>
        <dbReference type="SAM" id="MobiDB-lite"/>
    </source>
</evidence>
<evidence type="ECO:0000313" key="2">
    <source>
        <dbReference type="EMBL" id="JAT21891.1"/>
    </source>
</evidence>
<proteinExistence type="predicted"/>
<feature type="non-terminal residue" evidence="2">
    <location>
        <position position="204"/>
    </location>
</feature>
<reference evidence="2" key="1">
    <citation type="submission" date="2015-11" db="EMBL/GenBank/DDBJ databases">
        <title>De novo transcriptome assembly of four potential Pierce s Disease insect vectors from Arizona vineyards.</title>
        <authorList>
            <person name="Tassone E.E."/>
        </authorList>
    </citation>
    <scope>NUCLEOTIDE SEQUENCE</scope>
</reference>
<feature type="compositionally biased region" description="Polar residues" evidence="1">
    <location>
        <begin position="85"/>
        <end position="97"/>
    </location>
</feature>
<accession>A0A1B6LDY4</accession>